<dbReference type="HOGENOM" id="CLU_067039_0_0_3"/>
<dbReference type="Proteomes" id="UP000003835">
    <property type="component" value="Unassembled WGS sequence"/>
</dbReference>
<dbReference type="AlphaFoldDB" id="B4VMN8"/>
<dbReference type="NCBIfam" id="NF038121">
    <property type="entry name" value="PEP_CTERM_LEVG"/>
    <property type="match status" value="1"/>
</dbReference>
<gene>
    <name evidence="3" type="ORF">MC7420_1892</name>
</gene>
<sequence>MNTQKISTIFRHTGAIASLVAAATVATGFMAPSASALSLVPSAEGEVKLTNPGFTAIGPLVTLDDLIQSVESLANPDGTFSRLFVDDLTTANKYGGVQFQAGDAGTVPGGLWFRPSELEEEQGQLEVGTFKFKFTEVLPELKIAYFDTESSGTTGVPDFGGVLDTDGVLDAGSNPIIPGPDGNISYQIWKDVSFITLKLGQDNPMVGKSGDGVDFQLETTADIPEPATTLGLGALGLMGALGLRKRNKNLS</sequence>
<protein>
    <submittedName>
        <fullName evidence="3">PEP-CTERM putative exosortase interaction domain protein</fullName>
    </submittedName>
</protein>
<organism evidence="3 4">
    <name type="scientific">Coleofasciculus chthonoplastes PCC 7420</name>
    <dbReference type="NCBI Taxonomy" id="118168"/>
    <lineage>
        <taxon>Bacteria</taxon>
        <taxon>Bacillati</taxon>
        <taxon>Cyanobacteriota</taxon>
        <taxon>Cyanophyceae</taxon>
        <taxon>Coleofasciculales</taxon>
        <taxon>Coleofasciculaceae</taxon>
        <taxon>Coleofasciculus</taxon>
    </lineage>
</organism>
<evidence type="ECO:0000259" key="2">
    <source>
        <dbReference type="Pfam" id="PF07589"/>
    </source>
</evidence>
<feature type="chain" id="PRO_5002827602" evidence="1">
    <location>
        <begin position="37"/>
        <end position="251"/>
    </location>
</feature>
<evidence type="ECO:0000256" key="1">
    <source>
        <dbReference type="SAM" id="SignalP"/>
    </source>
</evidence>
<accession>B4VMN8</accession>
<dbReference type="InterPro" id="IPR013424">
    <property type="entry name" value="Ice-binding_C"/>
</dbReference>
<dbReference type="eggNOG" id="ENOG5032RS3">
    <property type="taxonomic scope" value="Bacteria"/>
</dbReference>
<keyword evidence="4" id="KW-1185">Reference proteome</keyword>
<name>B4VMN8_9CYAN</name>
<reference evidence="3 4" key="1">
    <citation type="submission" date="2008-07" db="EMBL/GenBank/DDBJ databases">
        <authorList>
            <person name="Tandeau de Marsac N."/>
            <person name="Ferriera S."/>
            <person name="Johnson J."/>
            <person name="Kravitz S."/>
            <person name="Beeson K."/>
            <person name="Sutton G."/>
            <person name="Rogers Y.-H."/>
            <person name="Friedman R."/>
            <person name="Frazier M."/>
            <person name="Venter J.C."/>
        </authorList>
    </citation>
    <scope>NUCLEOTIDE SEQUENCE [LARGE SCALE GENOMIC DNA]</scope>
    <source>
        <strain evidence="3 4">PCC 7420</strain>
    </source>
</reference>
<evidence type="ECO:0000313" key="4">
    <source>
        <dbReference type="Proteomes" id="UP000003835"/>
    </source>
</evidence>
<keyword evidence="1" id="KW-0732">Signal</keyword>
<feature type="domain" description="Ice-binding protein C-terminal" evidence="2">
    <location>
        <begin position="223"/>
        <end position="246"/>
    </location>
</feature>
<evidence type="ECO:0000313" key="3">
    <source>
        <dbReference type="EMBL" id="EDX76889.1"/>
    </source>
</evidence>
<feature type="signal peptide" evidence="1">
    <location>
        <begin position="1"/>
        <end position="36"/>
    </location>
</feature>
<dbReference type="OrthoDB" id="453137at2"/>
<dbReference type="EMBL" id="DS989845">
    <property type="protein sequence ID" value="EDX76889.1"/>
    <property type="molecule type" value="Genomic_DNA"/>
</dbReference>
<dbReference type="Pfam" id="PF07589">
    <property type="entry name" value="PEP-CTERM"/>
    <property type="match status" value="1"/>
</dbReference>
<dbReference type="NCBIfam" id="TIGR02595">
    <property type="entry name" value="PEP_CTERM"/>
    <property type="match status" value="1"/>
</dbReference>
<proteinExistence type="predicted"/>
<dbReference type="RefSeq" id="WP_006099847.1">
    <property type="nucleotide sequence ID" value="NZ_DS989845.1"/>
</dbReference>